<organism evidence="6 7">
    <name type="scientific">Rikenella microfusus</name>
    <dbReference type="NCBI Taxonomy" id="28139"/>
    <lineage>
        <taxon>Bacteria</taxon>
        <taxon>Pseudomonadati</taxon>
        <taxon>Bacteroidota</taxon>
        <taxon>Bacteroidia</taxon>
        <taxon>Bacteroidales</taxon>
        <taxon>Rikenellaceae</taxon>
        <taxon>Rikenella</taxon>
    </lineage>
</organism>
<keyword evidence="2 4" id="KW-0238">DNA-binding</keyword>
<dbReference type="Gene3D" id="1.10.150.130">
    <property type="match status" value="1"/>
</dbReference>
<evidence type="ECO:0000256" key="3">
    <source>
        <dbReference type="ARBA" id="ARBA00023172"/>
    </source>
</evidence>
<dbReference type="SUPFAM" id="SSF56349">
    <property type="entry name" value="DNA breaking-rejoining enzymes"/>
    <property type="match status" value="1"/>
</dbReference>
<evidence type="ECO:0000256" key="4">
    <source>
        <dbReference type="PROSITE-ProRule" id="PRU01248"/>
    </source>
</evidence>
<keyword evidence="3" id="KW-0233">DNA recombination</keyword>
<reference evidence="6 7" key="1">
    <citation type="submission" date="2018-06" db="EMBL/GenBank/DDBJ databases">
        <authorList>
            <consortium name="Pathogen Informatics"/>
            <person name="Doyle S."/>
        </authorList>
    </citation>
    <scope>NUCLEOTIDE SEQUENCE [LARGE SCALE GENOMIC DNA]</scope>
    <source>
        <strain evidence="6 7">NCTC11190</strain>
    </source>
</reference>
<evidence type="ECO:0000256" key="2">
    <source>
        <dbReference type="ARBA" id="ARBA00023125"/>
    </source>
</evidence>
<evidence type="ECO:0000259" key="5">
    <source>
        <dbReference type="PROSITE" id="PS51900"/>
    </source>
</evidence>
<evidence type="ECO:0000313" key="7">
    <source>
        <dbReference type="Proteomes" id="UP000255233"/>
    </source>
</evidence>
<gene>
    <name evidence="6" type="ORF">NCTC11190_01431</name>
</gene>
<dbReference type="Gene3D" id="1.10.443.10">
    <property type="entry name" value="Intergrase catalytic core"/>
    <property type="match status" value="1"/>
</dbReference>
<dbReference type="InterPro" id="IPR050090">
    <property type="entry name" value="Tyrosine_recombinase_XerCD"/>
</dbReference>
<dbReference type="Proteomes" id="UP000255233">
    <property type="component" value="Unassembled WGS sequence"/>
</dbReference>
<dbReference type="Pfam" id="PF13102">
    <property type="entry name" value="Phage_int_SAM_5"/>
    <property type="match status" value="1"/>
</dbReference>
<protein>
    <submittedName>
        <fullName evidence="6">Site-specific recombinase XerD</fullName>
    </submittedName>
</protein>
<dbReference type="STRING" id="880526.GCA_000427365_00130"/>
<dbReference type="PANTHER" id="PTHR30349:SF64">
    <property type="entry name" value="PROPHAGE INTEGRASE INTD-RELATED"/>
    <property type="match status" value="1"/>
</dbReference>
<dbReference type="PROSITE" id="PS51900">
    <property type="entry name" value="CB"/>
    <property type="match status" value="1"/>
</dbReference>
<dbReference type="InterPro" id="IPR011010">
    <property type="entry name" value="DNA_brk_join_enz"/>
</dbReference>
<evidence type="ECO:0000313" key="6">
    <source>
        <dbReference type="EMBL" id="SUE34211.1"/>
    </source>
</evidence>
<dbReference type="InterPro" id="IPR035386">
    <property type="entry name" value="Arm-DNA-bind_5"/>
</dbReference>
<dbReference type="AlphaFoldDB" id="A0A379MRC8"/>
<feature type="domain" description="Core-binding (CB)" evidence="5">
    <location>
        <begin position="113"/>
        <end position="192"/>
    </location>
</feature>
<name>A0A379MRC8_9BACT</name>
<dbReference type="InterPro" id="IPR010998">
    <property type="entry name" value="Integrase_recombinase_N"/>
</dbReference>
<dbReference type="GO" id="GO:0015074">
    <property type="term" value="P:DNA integration"/>
    <property type="evidence" value="ECO:0007669"/>
    <property type="project" value="UniProtKB-KW"/>
</dbReference>
<keyword evidence="7" id="KW-1185">Reference proteome</keyword>
<dbReference type="EMBL" id="UGVL01000001">
    <property type="protein sequence ID" value="SUE34211.1"/>
    <property type="molecule type" value="Genomic_DNA"/>
</dbReference>
<dbReference type="InterPro" id="IPR013762">
    <property type="entry name" value="Integrase-like_cat_sf"/>
</dbReference>
<dbReference type="PANTHER" id="PTHR30349">
    <property type="entry name" value="PHAGE INTEGRASE-RELATED"/>
    <property type="match status" value="1"/>
</dbReference>
<dbReference type="InterPro" id="IPR044068">
    <property type="entry name" value="CB"/>
</dbReference>
<evidence type="ECO:0000256" key="1">
    <source>
        <dbReference type="ARBA" id="ARBA00022908"/>
    </source>
</evidence>
<dbReference type="GO" id="GO:0006310">
    <property type="term" value="P:DNA recombination"/>
    <property type="evidence" value="ECO:0007669"/>
    <property type="project" value="UniProtKB-KW"/>
</dbReference>
<dbReference type="OrthoDB" id="5326076at2"/>
<keyword evidence="1" id="KW-0229">DNA integration</keyword>
<dbReference type="GO" id="GO:0003677">
    <property type="term" value="F:DNA binding"/>
    <property type="evidence" value="ECO:0007669"/>
    <property type="project" value="UniProtKB-UniRule"/>
</dbReference>
<sequence length="415" mass="48244">MASVKPYFDTRSPRKDGTCPLKLALTHKGNTVLVSLQIYLLPKCWDSRKQEVVKDKRKAVYNDALRRRLVLAENVILKLGEKGELKTLTASALKKRIEAGENPDPTPAETSRPLVRDLFLQFIDTCKIEGTKAIYRHTLERLGRFADPDTLTFEDIDASWLRRFEAAMGENNKVNTISLHLRNLRAVFNRAIDEEIIPQGMYPFRRFKIKKESTPKRSLSVEELRKLRDYPCEEWQEKWRDMFLLVFYLIGINTVDLMSLTEVRKGRVEYRRAKTHRLYSIKVEPEAQAIIDKYRGTDHLLSFADQYVDHGDFRRRMNATLKKIGPVEWVENRSRTHPKKNKKRYNALFPGLTSYWARHTWATIAASLDIPQETITAVLGHGGNTVTDIYIDFDQRKVDEANRKVIDYVNGKSTR</sequence>
<dbReference type="Pfam" id="PF17293">
    <property type="entry name" value="Arm-DNA-bind_5"/>
    <property type="match status" value="1"/>
</dbReference>
<proteinExistence type="predicted"/>
<dbReference type="InterPro" id="IPR025269">
    <property type="entry name" value="SAM-like_dom"/>
</dbReference>
<accession>A0A379MRC8</accession>
<dbReference type="RefSeq" id="WP_027290061.1">
    <property type="nucleotide sequence ID" value="NZ_UGVL01000001.1"/>
</dbReference>